<name>A0A552DLT4_MICAE</name>
<dbReference type="AlphaFoldDB" id="A0A552DLT4"/>
<protein>
    <submittedName>
        <fullName evidence="1">Uncharacterized protein</fullName>
    </submittedName>
</protein>
<evidence type="ECO:0000313" key="2">
    <source>
        <dbReference type="Proteomes" id="UP000319313"/>
    </source>
</evidence>
<gene>
    <name evidence="1" type="ORF">EWV81_16780</name>
</gene>
<dbReference type="Proteomes" id="UP000319313">
    <property type="component" value="Unassembled WGS sequence"/>
</dbReference>
<comment type="caution">
    <text evidence="1">The sequence shown here is derived from an EMBL/GenBank/DDBJ whole genome shotgun (WGS) entry which is preliminary data.</text>
</comment>
<dbReference type="EMBL" id="SFBL01000156">
    <property type="protein sequence ID" value="TRU23152.1"/>
    <property type="molecule type" value="Genomic_DNA"/>
</dbReference>
<organism evidence="1 2">
    <name type="scientific">Microcystis aeruginosa Ma_SC_T_19800800_S464</name>
    <dbReference type="NCBI Taxonomy" id="2486257"/>
    <lineage>
        <taxon>Bacteria</taxon>
        <taxon>Bacillati</taxon>
        <taxon>Cyanobacteriota</taxon>
        <taxon>Cyanophyceae</taxon>
        <taxon>Oscillatoriophycideae</taxon>
        <taxon>Chroococcales</taxon>
        <taxon>Microcystaceae</taxon>
        <taxon>Microcystis</taxon>
    </lineage>
</organism>
<reference evidence="1 2" key="1">
    <citation type="submission" date="2019-01" db="EMBL/GenBank/DDBJ databases">
        <title>Coherence of Microcystis species and biogeography revealed through population genomics.</title>
        <authorList>
            <person name="Perez-Carrascal O.M."/>
            <person name="Terrat Y."/>
            <person name="Giani A."/>
            <person name="Fortin N."/>
            <person name="Tromas N."/>
            <person name="Shapiro B.J."/>
        </authorList>
    </citation>
    <scope>NUCLEOTIDE SEQUENCE [LARGE SCALE GENOMIC DNA]</scope>
    <source>
        <strain evidence="1">Ma_SC_T_19800800_S464</strain>
    </source>
</reference>
<proteinExistence type="predicted"/>
<sequence>MSDNFCLWNREMLIGQDFQHYFDGYSISIDPDRGTSWLNSLQHKLFGVFERKSSMQITPHC</sequence>
<evidence type="ECO:0000313" key="1">
    <source>
        <dbReference type="EMBL" id="TRU23152.1"/>
    </source>
</evidence>
<accession>A0A552DLT4</accession>